<comment type="catalytic activity">
    <reaction evidence="6">
        <text>(sulfur carrier)-H + L-cysteine = (sulfur carrier)-SH + L-alanine</text>
        <dbReference type="Rhea" id="RHEA:43892"/>
        <dbReference type="Rhea" id="RHEA-COMP:14737"/>
        <dbReference type="Rhea" id="RHEA-COMP:14739"/>
        <dbReference type="ChEBI" id="CHEBI:29917"/>
        <dbReference type="ChEBI" id="CHEBI:35235"/>
        <dbReference type="ChEBI" id="CHEBI:57972"/>
        <dbReference type="ChEBI" id="CHEBI:64428"/>
        <dbReference type="EC" id="2.8.1.7"/>
    </reaction>
</comment>
<dbReference type="Proteomes" id="UP000501926">
    <property type="component" value="Chromosome"/>
</dbReference>
<evidence type="ECO:0000313" key="12">
    <source>
        <dbReference type="Proteomes" id="UP000221734"/>
    </source>
</evidence>
<dbReference type="Gene3D" id="3.40.640.10">
    <property type="entry name" value="Type I PLP-dependent aspartate aminotransferase-like (Major domain)"/>
    <property type="match status" value="1"/>
</dbReference>
<evidence type="ECO:0000256" key="1">
    <source>
        <dbReference type="ARBA" id="ARBA00001933"/>
    </source>
</evidence>
<dbReference type="InterPro" id="IPR010970">
    <property type="entry name" value="Cys_dSase_SufS"/>
</dbReference>
<evidence type="ECO:0000256" key="6">
    <source>
        <dbReference type="ARBA" id="ARBA00050776"/>
    </source>
</evidence>
<dbReference type="InterPro" id="IPR015422">
    <property type="entry name" value="PyrdxlP-dep_Trfase_small"/>
</dbReference>
<evidence type="ECO:0000256" key="2">
    <source>
        <dbReference type="ARBA" id="ARBA00010447"/>
    </source>
</evidence>
<dbReference type="Proteomes" id="UP000221734">
    <property type="component" value="Chromosome Kuenenia_stuttgartiensis_MBR1"/>
</dbReference>
<proteinExistence type="inferred from homology"/>
<dbReference type="InterPro" id="IPR010969">
    <property type="entry name" value="Cys_dSase-rel_unknwn_funct"/>
</dbReference>
<dbReference type="SUPFAM" id="SSF53383">
    <property type="entry name" value="PLP-dependent transferases"/>
    <property type="match status" value="1"/>
</dbReference>
<dbReference type="GO" id="GO:0016829">
    <property type="term" value="F:lyase activity"/>
    <property type="evidence" value="ECO:0007669"/>
    <property type="project" value="UniProtKB-KW"/>
</dbReference>
<evidence type="ECO:0000313" key="11">
    <source>
        <dbReference type="EMBL" id="SOH06091.1"/>
    </source>
</evidence>
<dbReference type="GO" id="GO:0030170">
    <property type="term" value="F:pyridoxal phosphate binding"/>
    <property type="evidence" value="ECO:0007669"/>
    <property type="project" value="InterPro"/>
</dbReference>
<dbReference type="GO" id="GO:0031071">
    <property type="term" value="F:cysteine desulfurase activity"/>
    <property type="evidence" value="ECO:0007669"/>
    <property type="project" value="UniProtKB-EC"/>
</dbReference>
<accession>Q1Q0I8</accession>
<reference evidence="11" key="3">
    <citation type="submission" date="2017-10" db="EMBL/GenBank/DDBJ databases">
        <authorList>
            <person name="Banno H."/>
            <person name="Chua N.-H."/>
        </authorList>
    </citation>
    <scope>NUCLEOTIDE SEQUENCE [LARGE SCALE GENOMIC DNA]</scope>
    <source>
        <strain evidence="11">Kuenenia_mbr1_ru-nijmegen</strain>
    </source>
</reference>
<reference evidence="10 13" key="5">
    <citation type="submission" date="2020-02" db="EMBL/GenBank/DDBJ databases">
        <title>Newly sequenced genome of strain CSTR1 showed variability in Candidatus Kuenenia stuttgartiensis genomes.</title>
        <authorList>
            <person name="Ding C."/>
            <person name="Adrian L."/>
        </authorList>
    </citation>
    <scope>NUCLEOTIDE SEQUENCE [LARGE SCALE GENOMIC DNA]</scope>
    <source>
        <strain evidence="10 13">CSTR1</strain>
    </source>
</reference>
<gene>
    <name evidence="9" type="primary">csdB</name>
    <name evidence="9" type="synonym">nifS</name>
    <name evidence="10" type="ORF">KsCSTR_27210</name>
    <name evidence="11" type="ORF">KSMBR1_3618</name>
    <name evidence="9" type="ORF">kuste2769</name>
</gene>
<evidence type="ECO:0000313" key="9">
    <source>
        <dbReference type="EMBL" id="CAJ73520.1"/>
    </source>
</evidence>
<evidence type="ECO:0000259" key="8">
    <source>
        <dbReference type="Pfam" id="PF00266"/>
    </source>
</evidence>
<dbReference type="PROSITE" id="PS00595">
    <property type="entry name" value="AA_TRANSFER_CLASS_5"/>
    <property type="match status" value="1"/>
</dbReference>
<dbReference type="RefSeq" id="WP_099326597.1">
    <property type="nucleotide sequence ID" value="NZ_CP049055.1"/>
</dbReference>
<dbReference type="OrthoDB" id="9804366at2"/>
<dbReference type="Gene3D" id="3.90.1150.10">
    <property type="entry name" value="Aspartate Aminotransferase, domain 1"/>
    <property type="match status" value="1"/>
</dbReference>
<evidence type="ECO:0000256" key="3">
    <source>
        <dbReference type="ARBA" id="ARBA00012239"/>
    </source>
</evidence>
<keyword evidence="5" id="KW-0663">Pyridoxal phosphate</keyword>
<feature type="domain" description="Aminotransferase class V" evidence="8">
    <location>
        <begin position="2"/>
        <end position="370"/>
    </location>
</feature>
<dbReference type="EC" id="2.8.1.7" evidence="3"/>
<dbReference type="InterPro" id="IPR020578">
    <property type="entry name" value="Aminotrans_V_PyrdxlP_BS"/>
</dbReference>
<organism evidence="9">
    <name type="scientific">Kuenenia stuttgartiensis</name>
    <dbReference type="NCBI Taxonomy" id="174633"/>
    <lineage>
        <taxon>Bacteria</taxon>
        <taxon>Pseudomonadati</taxon>
        <taxon>Planctomycetota</taxon>
        <taxon>Candidatus Brocadiia</taxon>
        <taxon>Candidatus Brocadiales</taxon>
        <taxon>Candidatus Brocadiaceae</taxon>
        <taxon>Candidatus Kuenenia</taxon>
    </lineage>
</organism>
<keyword evidence="9" id="KW-0456">Lyase</keyword>
<reference evidence="12" key="4">
    <citation type="submission" date="2017-10" db="EMBL/GenBank/DDBJ databases">
        <authorList>
            <person name="Frank J."/>
        </authorList>
    </citation>
    <scope>NUCLEOTIDE SEQUENCE [LARGE SCALE GENOMIC DNA]</scope>
</reference>
<name>Q1Q0I8_KUEST</name>
<dbReference type="PANTHER" id="PTHR43586">
    <property type="entry name" value="CYSTEINE DESULFURASE"/>
    <property type="match status" value="1"/>
</dbReference>
<dbReference type="InterPro" id="IPR015421">
    <property type="entry name" value="PyrdxlP-dep_Trfase_major"/>
</dbReference>
<dbReference type="KEGG" id="kst:KSMBR1_3618"/>
<dbReference type="EMBL" id="LT934425">
    <property type="protein sequence ID" value="SOH06091.1"/>
    <property type="molecule type" value="Genomic_DNA"/>
</dbReference>
<reference evidence="9" key="1">
    <citation type="journal article" date="2006" name="Nature">
        <title>Deciphering the evolution and metabolism of an anammox bacterium from a community genome.</title>
        <authorList>
            <person name="Strous M."/>
            <person name="Pelletier E."/>
            <person name="Mangenot S."/>
            <person name="Rattei T."/>
            <person name="Lehner A."/>
            <person name="Taylor M.W."/>
            <person name="Horn M."/>
            <person name="Daims H."/>
            <person name="Bartol-Mavel D."/>
            <person name="Wincker P."/>
            <person name="Barbe V."/>
            <person name="Fonknechten N."/>
            <person name="Vallenet D."/>
            <person name="Segurens B."/>
            <person name="Schenowitz-Truong C."/>
            <person name="Medigue C."/>
            <person name="Collingro A."/>
            <person name="Snel B."/>
            <person name="Dutilh B.E."/>
            <person name="OpDenCamp H.J.M."/>
            <person name="vanDerDrift C."/>
            <person name="Cirpus I."/>
            <person name="vanDePas-Schoonen K.T."/>
            <person name="Harhangi H.R."/>
            <person name="vanNiftrik L."/>
            <person name="Schmid M."/>
            <person name="Keltjens J."/>
            <person name="vanDeVossenberg J."/>
            <person name="Kartal B."/>
            <person name="Meier H."/>
            <person name="Frishman D."/>
            <person name="Huynen M.A."/>
            <person name="Mewes H."/>
            <person name="Weissenbach J."/>
            <person name="Jetten M.S.M."/>
            <person name="Wagner M."/>
            <person name="LePaslier D."/>
        </authorList>
    </citation>
    <scope>NUCLEOTIDE SEQUENCE</scope>
</reference>
<dbReference type="EMBL" id="CP049055">
    <property type="protein sequence ID" value="QII12100.1"/>
    <property type="molecule type" value="Genomic_DNA"/>
</dbReference>
<dbReference type="NCBIfam" id="TIGR01977">
    <property type="entry name" value="am_tr_V_EF2568"/>
    <property type="match status" value="1"/>
</dbReference>
<dbReference type="CDD" id="cd06453">
    <property type="entry name" value="SufS_like"/>
    <property type="match status" value="1"/>
</dbReference>
<reference evidence="9" key="2">
    <citation type="submission" date="2006-01" db="EMBL/GenBank/DDBJ databases">
        <authorList>
            <person name="Genoscope"/>
        </authorList>
    </citation>
    <scope>NUCLEOTIDE SEQUENCE</scope>
</reference>
<keyword evidence="4 10" id="KW-0808">Transferase</keyword>
<evidence type="ECO:0000256" key="4">
    <source>
        <dbReference type="ARBA" id="ARBA00022679"/>
    </source>
</evidence>
<protein>
    <recommendedName>
        <fullName evidence="3">cysteine desulfurase</fullName>
        <ecNumber evidence="3">2.8.1.7</ecNumber>
    </recommendedName>
</protein>
<dbReference type="PIRSF" id="PIRSF005572">
    <property type="entry name" value="NifS"/>
    <property type="match status" value="1"/>
</dbReference>
<dbReference type="EMBL" id="CT573071">
    <property type="protein sequence ID" value="CAJ73520.1"/>
    <property type="molecule type" value="Genomic_DNA"/>
</dbReference>
<dbReference type="InterPro" id="IPR016454">
    <property type="entry name" value="Cysteine_dSase"/>
</dbReference>
<dbReference type="InterPro" id="IPR000192">
    <property type="entry name" value="Aminotrans_V_dom"/>
</dbReference>
<evidence type="ECO:0000313" key="10">
    <source>
        <dbReference type="EMBL" id="QII12100.1"/>
    </source>
</evidence>
<keyword evidence="12" id="KW-1185">Reference proteome</keyword>
<comment type="cofactor">
    <cofactor evidence="1 7">
        <name>pyridoxal 5'-phosphate</name>
        <dbReference type="ChEBI" id="CHEBI:597326"/>
    </cofactor>
</comment>
<dbReference type="AlphaFoldDB" id="Q1Q0I8"/>
<comment type="similarity">
    <text evidence="2">Belongs to the class-V pyridoxal-phosphate-dependent aminotransferase family. Csd subfamily.</text>
</comment>
<dbReference type="PANTHER" id="PTHR43586:SF4">
    <property type="entry name" value="ISOPENICILLIN N EPIMERASE"/>
    <property type="match status" value="1"/>
</dbReference>
<evidence type="ECO:0000313" key="13">
    <source>
        <dbReference type="Proteomes" id="UP000501926"/>
    </source>
</evidence>
<evidence type="ECO:0000256" key="5">
    <source>
        <dbReference type="ARBA" id="ARBA00022898"/>
    </source>
</evidence>
<dbReference type="GO" id="GO:0006534">
    <property type="term" value="P:cysteine metabolic process"/>
    <property type="evidence" value="ECO:0007669"/>
    <property type="project" value="InterPro"/>
</dbReference>
<dbReference type="InterPro" id="IPR015424">
    <property type="entry name" value="PyrdxlP-dep_Trfase"/>
</dbReference>
<sequence>MIYLDNAATSYPKPEIVYTSMDTFYRTMGANPGRSGHRMAVTVEREIENTRKIIADFLAIKDPNRFVFTFNATDAINMGIKGLLKTGDHAITSYLEHNAVSRALNGLAQDNKITVTKVKNSSDGFINPDDVKNAITPKTRLIVLTHATNVLGTIQPIKEIGLIAKERDIVFMVDAAQTTGVCEIDVNECNIDMLAFTGHKAPFGPTGTGGLYIHERIKLRPWREGGTGFEPASLTQPEEMPFRLESGTPNTVGIVGLKAGIEYVVSKGTHTIRAHERKLIQKIINALQNDERFILYGTKDVSRKVGILSINIKGYTAAEAGAILDQSFTIAVRPGLHCAPFVHQQMGTYPDGTIRISPGFFNTEEEIDILISALNDIANETIH</sequence>
<dbReference type="Pfam" id="PF00266">
    <property type="entry name" value="Aminotran_5"/>
    <property type="match status" value="1"/>
</dbReference>
<evidence type="ECO:0000256" key="7">
    <source>
        <dbReference type="RuleBase" id="RU004504"/>
    </source>
</evidence>
<dbReference type="SMR" id="Q1Q0I8"/>